<name>A0AAV5KI36_9ROSI</name>
<dbReference type="EMBL" id="BPVZ01000065">
    <property type="protein sequence ID" value="GKV24179.1"/>
    <property type="molecule type" value="Genomic_DNA"/>
</dbReference>
<feature type="domain" description="LysM" evidence="2">
    <location>
        <begin position="174"/>
        <end position="218"/>
    </location>
</feature>
<evidence type="ECO:0000313" key="3">
    <source>
        <dbReference type="EMBL" id="GKV24179.1"/>
    </source>
</evidence>
<dbReference type="AlphaFoldDB" id="A0AAV5KI36"/>
<dbReference type="PROSITE" id="PS51782">
    <property type="entry name" value="LYSM"/>
    <property type="match status" value="2"/>
</dbReference>
<reference evidence="3 4" key="1">
    <citation type="journal article" date="2021" name="Commun. Biol.">
        <title>The genome of Shorea leprosula (Dipterocarpaceae) highlights the ecological relevance of drought in aseasonal tropical rainforests.</title>
        <authorList>
            <person name="Ng K.K.S."/>
            <person name="Kobayashi M.J."/>
            <person name="Fawcett J.A."/>
            <person name="Hatakeyama M."/>
            <person name="Paape T."/>
            <person name="Ng C.H."/>
            <person name="Ang C.C."/>
            <person name="Tnah L.H."/>
            <person name="Lee C.T."/>
            <person name="Nishiyama T."/>
            <person name="Sese J."/>
            <person name="O'Brien M.J."/>
            <person name="Copetti D."/>
            <person name="Mohd Noor M.I."/>
            <person name="Ong R.C."/>
            <person name="Putra M."/>
            <person name="Sireger I.Z."/>
            <person name="Indrioko S."/>
            <person name="Kosugi Y."/>
            <person name="Izuno A."/>
            <person name="Isagi Y."/>
            <person name="Lee S.L."/>
            <person name="Shimizu K.K."/>
        </authorList>
    </citation>
    <scope>NUCLEOTIDE SEQUENCE [LARGE SCALE GENOMIC DNA]</scope>
    <source>
        <strain evidence="3">214</strain>
    </source>
</reference>
<dbReference type="PANTHER" id="PTHR33734:SF11">
    <property type="entry name" value="LYSM DOMAIN-CONTAINING GPI-ANCHORED PROTEIN 2"/>
    <property type="match status" value="1"/>
</dbReference>
<feature type="domain" description="LysM" evidence="2">
    <location>
        <begin position="110"/>
        <end position="157"/>
    </location>
</feature>
<keyword evidence="1" id="KW-0732">Signal</keyword>
<evidence type="ECO:0000256" key="1">
    <source>
        <dbReference type="SAM" id="SignalP"/>
    </source>
</evidence>
<dbReference type="InterPro" id="IPR018392">
    <property type="entry name" value="LysM"/>
</dbReference>
<dbReference type="SMART" id="SM00257">
    <property type="entry name" value="LysM"/>
    <property type="match status" value="2"/>
</dbReference>
<evidence type="ECO:0000259" key="2">
    <source>
        <dbReference type="PROSITE" id="PS51782"/>
    </source>
</evidence>
<dbReference type="Gene3D" id="3.10.350.10">
    <property type="entry name" value="LysM domain"/>
    <property type="match status" value="2"/>
</dbReference>
<feature type="chain" id="PRO_5043921441" description="LysM domain-containing protein" evidence="1">
    <location>
        <begin position="30"/>
        <end position="361"/>
    </location>
</feature>
<dbReference type="Pfam" id="PF01476">
    <property type="entry name" value="LysM"/>
    <property type="match status" value="2"/>
</dbReference>
<keyword evidence="4" id="KW-1185">Reference proteome</keyword>
<dbReference type="PANTHER" id="PTHR33734">
    <property type="entry name" value="LYSM DOMAIN-CONTAINING GPI-ANCHORED PROTEIN 2"/>
    <property type="match status" value="1"/>
</dbReference>
<organism evidence="3 4">
    <name type="scientific">Rubroshorea leprosula</name>
    <dbReference type="NCBI Taxonomy" id="152421"/>
    <lineage>
        <taxon>Eukaryota</taxon>
        <taxon>Viridiplantae</taxon>
        <taxon>Streptophyta</taxon>
        <taxon>Embryophyta</taxon>
        <taxon>Tracheophyta</taxon>
        <taxon>Spermatophyta</taxon>
        <taxon>Magnoliopsida</taxon>
        <taxon>eudicotyledons</taxon>
        <taxon>Gunneridae</taxon>
        <taxon>Pentapetalae</taxon>
        <taxon>rosids</taxon>
        <taxon>malvids</taxon>
        <taxon>Malvales</taxon>
        <taxon>Dipterocarpaceae</taxon>
        <taxon>Rubroshorea</taxon>
    </lineage>
</organism>
<feature type="signal peptide" evidence="1">
    <location>
        <begin position="1"/>
        <end position="29"/>
    </location>
</feature>
<proteinExistence type="predicted"/>
<accession>A0AAV5KI36</accession>
<dbReference type="SUPFAM" id="SSF54106">
    <property type="entry name" value="LysM domain"/>
    <property type="match status" value="2"/>
</dbReference>
<dbReference type="InterPro" id="IPR036779">
    <property type="entry name" value="LysM_dom_sf"/>
</dbReference>
<comment type="caution">
    <text evidence="3">The sequence shown here is derived from an EMBL/GenBank/DDBJ whole genome shotgun (WGS) entry which is preliminary data.</text>
</comment>
<dbReference type="CDD" id="cd00118">
    <property type="entry name" value="LysM"/>
    <property type="match status" value="1"/>
</dbReference>
<gene>
    <name evidence="3" type="ORF">SLEP1_g33823</name>
</gene>
<dbReference type="Proteomes" id="UP001054252">
    <property type="component" value="Unassembled WGS sequence"/>
</dbReference>
<protein>
    <recommendedName>
        <fullName evidence="2">LysM domain-containing protein</fullName>
    </recommendedName>
</protein>
<sequence>MGSASAEMGFARFLLILLLLSLLTTTSTAQSFKCSSPASCSALVGYAPYNATTLSEIQSQFNVKKFHSLLGANNLPLSTPRTYSIKSKQTVKVPIPCICYNNTGVSNKVPIYTVKKDDGLYFIASTVFSGLLKYPQIVVANKIPDKDKIDIGQKLWIPLPCSCDEVSGEKVVHYAHVVEAGSTVEEIAKRFGTDSQTLLSINGMANDSQLMADQSLDVPLKACNSSIKENSLDYSLLVPNGSYAITAGACVKCSCDSPDWTLQCEPSQLNTTISNWGACPSMQCEEVSGSPYIGNTTSLSNCNRSTCAYAGYDNKTIFTSPTTESTCPASPPSGNNSSKIDSNWNFLFICVFTLLLCFYLS</sequence>
<evidence type="ECO:0000313" key="4">
    <source>
        <dbReference type="Proteomes" id="UP001054252"/>
    </source>
</evidence>